<evidence type="ECO:0000313" key="2">
    <source>
        <dbReference type="Proteomes" id="UP000707731"/>
    </source>
</evidence>
<comment type="caution">
    <text evidence="1">The sequence shown here is derived from an EMBL/GenBank/DDBJ whole genome shotgun (WGS) entry which is preliminary data.</text>
</comment>
<dbReference type="InterPro" id="IPR022536">
    <property type="entry name" value="EspC"/>
</dbReference>
<dbReference type="Pfam" id="PF10824">
    <property type="entry name" value="T7SS_ESX_EspC"/>
    <property type="match status" value="1"/>
</dbReference>
<protein>
    <submittedName>
        <fullName evidence="1">ESX-1 secretion-associated protein</fullName>
    </submittedName>
</protein>
<sequence length="110" mass="11468">MGGHSMSEFSVDPTAVRQFATEHATIAGQITAAADMDLIGQVSALTPVFGLIGADYLASFAAAQVLQAKDIHDLAGKYNDLSWKAFSAASLFEETDGENAAQMNTQASGI</sequence>
<evidence type="ECO:0000313" key="1">
    <source>
        <dbReference type="EMBL" id="MBF6354392.1"/>
    </source>
</evidence>
<dbReference type="EMBL" id="JADLQN010000001">
    <property type="protein sequence ID" value="MBF6354392.1"/>
    <property type="molecule type" value="Genomic_DNA"/>
</dbReference>
<accession>A0ABS0D9S0</accession>
<name>A0ABS0D9S0_9NOCA</name>
<reference evidence="1 2" key="1">
    <citation type="submission" date="2020-10" db="EMBL/GenBank/DDBJ databases">
        <title>Identification of Nocardia species via Next-generation sequencing and recognition of intraspecies genetic diversity.</title>
        <authorList>
            <person name="Li P."/>
            <person name="Li P."/>
            <person name="Lu B."/>
        </authorList>
    </citation>
    <scope>NUCLEOTIDE SEQUENCE [LARGE SCALE GENOMIC DNA]</scope>
    <source>
        <strain evidence="1 2">BJ06-0143</strain>
    </source>
</reference>
<dbReference type="Proteomes" id="UP000707731">
    <property type="component" value="Unassembled WGS sequence"/>
</dbReference>
<organism evidence="1 2">
    <name type="scientific">Nocardia higoensis</name>
    <dbReference type="NCBI Taxonomy" id="228599"/>
    <lineage>
        <taxon>Bacteria</taxon>
        <taxon>Bacillati</taxon>
        <taxon>Actinomycetota</taxon>
        <taxon>Actinomycetes</taxon>
        <taxon>Mycobacteriales</taxon>
        <taxon>Nocardiaceae</taxon>
        <taxon>Nocardia</taxon>
    </lineage>
</organism>
<keyword evidence="2" id="KW-1185">Reference proteome</keyword>
<gene>
    <name evidence="1" type="ORF">IU449_07530</name>
</gene>
<proteinExistence type="predicted"/>